<dbReference type="GO" id="GO:0003676">
    <property type="term" value="F:nucleic acid binding"/>
    <property type="evidence" value="ECO:0007669"/>
    <property type="project" value="InterPro"/>
</dbReference>
<dbReference type="InterPro" id="IPR036875">
    <property type="entry name" value="Znf_CCHC_sf"/>
</dbReference>
<dbReference type="AlphaFoldDB" id="A0A833RJM7"/>
<feature type="region of interest" description="Disordered" evidence="2">
    <location>
        <begin position="1"/>
        <end position="94"/>
    </location>
</feature>
<accession>A0A833RJM7</accession>
<evidence type="ECO:0000313" key="4">
    <source>
        <dbReference type="EMBL" id="KAF3341837.1"/>
    </source>
</evidence>
<evidence type="ECO:0000259" key="3">
    <source>
        <dbReference type="PROSITE" id="PS50158"/>
    </source>
</evidence>
<dbReference type="Proteomes" id="UP000623129">
    <property type="component" value="Unassembled WGS sequence"/>
</dbReference>
<gene>
    <name evidence="4" type="ORF">FCM35_KLT00475</name>
</gene>
<dbReference type="PROSITE" id="PS50158">
    <property type="entry name" value="ZF_CCHC"/>
    <property type="match status" value="1"/>
</dbReference>
<keyword evidence="1" id="KW-0863">Zinc-finger</keyword>
<dbReference type="SUPFAM" id="SSF57756">
    <property type="entry name" value="Retrovirus zinc finger-like domains"/>
    <property type="match status" value="1"/>
</dbReference>
<dbReference type="Gene3D" id="4.10.60.10">
    <property type="entry name" value="Zinc finger, CCHC-type"/>
    <property type="match status" value="1"/>
</dbReference>
<protein>
    <recommendedName>
        <fullName evidence="3">CCHC-type domain-containing protein</fullName>
    </recommendedName>
</protein>
<dbReference type="SMART" id="SM00343">
    <property type="entry name" value="ZnF_C2HC"/>
    <property type="match status" value="2"/>
</dbReference>
<organism evidence="4 5">
    <name type="scientific">Carex littledalei</name>
    <dbReference type="NCBI Taxonomy" id="544730"/>
    <lineage>
        <taxon>Eukaryota</taxon>
        <taxon>Viridiplantae</taxon>
        <taxon>Streptophyta</taxon>
        <taxon>Embryophyta</taxon>
        <taxon>Tracheophyta</taxon>
        <taxon>Spermatophyta</taxon>
        <taxon>Magnoliopsida</taxon>
        <taxon>Liliopsida</taxon>
        <taxon>Poales</taxon>
        <taxon>Cyperaceae</taxon>
        <taxon>Cyperoideae</taxon>
        <taxon>Cariceae</taxon>
        <taxon>Carex</taxon>
        <taxon>Carex subgen. Euthyceras</taxon>
    </lineage>
</organism>
<evidence type="ECO:0000313" key="5">
    <source>
        <dbReference type="Proteomes" id="UP000623129"/>
    </source>
</evidence>
<feature type="compositionally biased region" description="Basic and acidic residues" evidence="2">
    <location>
        <begin position="17"/>
        <end position="32"/>
    </location>
</feature>
<evidence type="ECO:0000256" key="1">
    <source>
        <dbReference type="PROSITE-ProRule" id="PRU00047"/>
    </source>
</evidence>
<feature type="compositionally biased region" description="Low complexity" evidence="2">
    <location>
        <begin position="50"/>
        <end position="94"/>
    </location>
</feature>
<evidence type="ECO:0000256" key="2">
    <source>
        <dbReference type="SAM" id="MobiDB-lite"/>
    </source>
</evidence>
<feature type="domain" description="CCHC-type" evidence="3">
    <location>
        <begin position="110"/>
        <end position="126"/>
    </location>
</feature>
<dbReference type="EMBL" id="SWLB01000001">
    <property type="protein sequence ID" value="KAF3341837.1"/>
    <property type="molecule type" value="Genomic_DNA"/>
</dbReference>
<sequence>MAGEGEWQEVRRHRRFPDHWKTPSDERLDRVRPYKPYKGVRSYAQVVQGTSASSRGSASSHSPRSSPGNSRPTSPTSPTSPTTPKYYYSPHSPTKLRFPPLPTYPEWWGRCFNCCRVGHTAAKCRNPKCCAKCWSAGHTARHCTASILHPAAPPQQPAPALTRPKQT</sequence>
<keyword evidence="1" id="KW-0479">Metal-binding</keyword>
<keyword evidence="5" id="KW-1185">Reference proteome</keyword>
<keyword evidence="1" id="KW-0862">Zinc</keyword>
<dbReference type="InterPro" id="IPR001878">
    <property type="entry name" value="Znf_CCHC"/>
</dbReference>
<comment type="caution">
    <text evidence="4">The sequence shown here is derived from an EMBL/GenBank/DDBJ whole genome shotgun (WGS) entry which is preliminary data.</text>
</comment>
<reference evidence="4" key="1">
    <citation type="submission" date="2020-01" db="EMBL/GenBank/DDBJ databases">
        <title>Genome sequence of Kobresia littledalei, the first chromosome-level genome in the family Cyperaceae.</title>
        <authorList>
            <person name="Qu G."/>
        </authorList>
    </citation>
    <scope>NUCLEOTIDE SEQUENCE</scope>
    <source>
        <strain evidence="4">C.B.Clarke</strain>
        <tissue evidence="4">Leaf</tissue>
    </source>
</reference>
<dbReference type="GO" id="GO:0008270">
    <property type="term" value="F:zinc ion binding"/>
    <property type="evidence" value="ECO:0007669"/>
    <property type="project" value="UniProtKB-KW"/>
</dbReference>
<proteinExistence type="predicted"/>
<name>A0A833RJM7_9POAL</name>